<dbReference type="Pfam" id="PF13442">
    <property type="entry name" value="Cytochrome_CBB3"/>
    <property type="match status" value="1"/>
</dbReference>
<dbReference type="Proteomes" id="UP001189915">
    <property type="component" value="Unassembled WGS sequence"/>
</dbReference>
<keyword evidence="1" id="KW-0813">Transport</keyword>
<dbReference type="Gene3D" id="1.10.760.10">
    <property type="entry name" value="Cytochrome c-like domain"/>
    <property type="match status" value="1"/>
</dbReference>
<comment type="caution">
    <text evidence="9">The sequence shown here is derived from an EMBL/GenBank/DDBJ whole genome shotgun (WGS) entry which is preliminary data.</text>
</comment>
<gene>
    <name evidence="9" type="ORF">LMG18091_01995</name>
</gene>
<evidence type="ECO:0000313" key="9">
    <source>
        <dbReference type="EMBL" id="CAJ0694715.1"/>
    </source>
</evidence>
<name>A0AAD2AXW0_9RALS</name>
<dbReference type="PROSITE" id="PS51257">
    <property type="entry name" value="PROKAR_LIPOPROTEIN"/>
    <property type="match status" value="1"/>
</dbReference>
<accession>A0AAD2AXW0</accession>
<dbReference type="SUPFAM" id="SSF46626">
    <property type="entry name" value="Cytochrome c"/>
    <property type="match status" value="1"/>
</dbReference>
<proteinExistence type="predicted"/>
<evidence type="ECO:0000256" key="7">
    <source>
        <dbReference type="SAM" id="SignalP"/>
    </source>
</evidence>
<dbReference type="PANTHER" id="PTHR40942">
    <property type="match status" value="1"/>
</dbReference>
<evidence type="ECO:0000256" key="2">
    <source>
        <dbReference type="ARBA" id="ARBA00022617"/>
    </source>
</evidence>
<evidence type="ECO:0000256" key="6">
    <source>
        <dbReference type="PROSITE-ProRule" id="PRU00433"/>
    </source>
</evidence>
<evidence type="ECO:0000256" key="4">
    <source>
        <dbReference type="ARBA" id="ARBA00022982"/>
    </source>
</evidence>
<feature type="signal peptide" evidence="7">
    <location>
        <begin position="1"/>
        <end position="21"/>
    </location>
</feature>
<feature type="domain" description="Cytochrome c" evidence="8">
    <location>
        <begin position="54"/>
        <end position="138"/>
    </location>
</feature>
<evidence type="ECO:0000256" key="1">
    <source>
        <dbReference type="ARBA" id="ARBA00022448"/>
    </source>
</evidence>
<reference evidence="9 10" key="1">
    <citation type="submission" date="2023-07" db="EMBL/GenBank/DDBJ databases">
        <authorList>
            <person name="Peeters C."/>
        </authorList>
    </citation>
    <scope>NUCLEOTIDE SEQUENCE [LARGE SCALE GENOMIC DNA]</scope>
    <source>
        <strain evidence="9 10">LMG 18091</strain>
    </source>
</reference>
<dbReference type="PANTHER" id="PTHR40942:SF4">
    <property type="entry name" value="CYTOCHROME C5"/>
    <property type="match status" value="1"/>
</dbReference>
<dbReference type="GO" id="GO:0009055">
    <property type="term" value="F:electron transfer activity"/>
    <property type="evidence" value="ECO:0007669"/>
    <property type="project" value="InterPro"/>
</dbReference>
<feature type="chain" id="PRO_5042156270" description="Cytochrome c domain-containing protein" evidence="7">
    <location>
        <begin position="22"/>
        <end position="139"/>
    </location>
</feature>
<dbReference type="AlphaFoldDB" id="A0AAD2AXW0"/>
<dbReference type="PRINTS" id="PR00607">
    <property type="entry name" value="CYTCHROMECIE"/>
</dbReference>
<evidence type="ECO:0000313" key="10">
    <source>
        <dbReference type="Proteomes" id="UP001189915"/>
    </source>
</evidence>
<evidence type="ECO:0000256" key="3">
    <source>
        <dbReference type="ARBA" id="ARBA00022723"/>
    </source>
</evidence>
<keyword evidence="10" id="KW-1185">Reference proteome</keyword>
<dbReference type="InterPro" id="IPR036909">
    <property type="entry name" value="Cyt_c-like_dom_sf"/>
</dbReference>
<keyword evidence="7" id="KW-0732">Signal</keyword>
<evidence type="ECO:0000259" key="8">
    <source>
        <dbReference type="PROSITE" id="PS51007"/>
    </source>
</evidence>
<dbReference type="RefSeq" id="WP_392397737.1">
    <property type="nucleotide sequence ID" value="NZ_CATWAF010000002.1"/>
</dbReference>
<keyword evidence="2 6" id="KW-0349">Heme</keyword>
<dbReference type="EMBL" id="CATWAF010000002">
    <property type="protein sequence ID" value="CAJ0694715.1"/>
    <property type="molecule type" value="Genomic_DNA"/>
</dbReference>
<keyword evidence="5 6" id="KW-0408">Iron</keyword>
<dbReference type="GO" id="GO:0005506">
    <property type="term" value="F:iron ion binding"/>
    <property type="evidence" value="ECO:0007669"/>
    <property type="project" value="InterPro"/>
</dbReference>
<dbReference type="GO" id="GO:0020037">
    <property type="term" value="F:heme binding"/>
    <property type="evidence" value="ECO:0007669"/>
    <property type="project" value="InterPro"/>
</dbReference>
<dbReference type="InterPro" id="IPR009056">
    <property type="entry name" value="Cyt_c-like_dom"/>
</dbReference>
<dbReference type="PROSITE" id="PS51007">
    <property type="entry name" value="CYTC"/>
    <property type="match status" value="1"/>
</dbReference>
<dbReference type="InterPro" id="IPR002323">
    <property type="entry name" value="Cyt_CIE"/>
</dbReference>
<keyword evidence="3 6" id="KW-0479">Metal-binding</keyword>
<keyword evidence="4" id="KW-0249">Electron transport</keyword>
<protein>
    <recommendedName>
        <fullName evidence="8">Cytochrome c domain-containing protein</fullName>
    </recommendedName>
</protein>
<evidence type="ECO:0000256" key="5">
    <source>
        <dbReference type="ARBA" id="ARBA00023004"/>
    </source>
</evidence>
<organism evidence="9 10">
    <name type="scientific">Ralstonia wenshanensis</name>
    <dbReference type="NCBI Taxonomy" id="2842456"/>
    <lineage>
        <taxon>Bacteria</taxon>
        <taxon>Pseudomonadati</taxon>
        <taxon>Pseudomonadota</taxon>
        <taxon>Betaproteobacteria</taxon>
        <taxon>Burkholderiales</taxon>
        <taxon>Burkholderiaceae</taxon>
        <taxon>Ralstonia</taxon>
    </lineage>
</organism>
<sequence length="139" mass="13908">MLIRPITIAALVGFTLLTACSKNEEAASAASATAAPATVAAAAAAPQATQASAGDVEKGEKVYKSTCAMCHGTGAGGAPMFKSKDDWAPRIAQGKDTLYDHALHGFSGSKGTMPAKGGNASLGDEDVKAGVDYMTSKAT</sequence>